<keyword evidence="3" id="KW-1185">Reference proteome</keyword>
<dbReference type="Proteomes" id="UP000002281">
    <property type="component" value="Chromosome 9"/>
</dbReference>
<dbReference type="InterPro" id="IPR036291">
    <property type="entry name" value="NAD(P)-bd_dom_sf"/>
</dbReference>
<dbReference type="InParanoid" id="A0A3Q2L1Q6"/>
<dbReference type="SUPFAM" id="SSF51735">
    <property type="entry name" value="NAD(P)-binding Rossmann-fold domains"/>
    <property type="match status" value="1"/>
</dbReference>
<accession>A0A3Q2L1Q6</accession>
<dbReference type="GO" id="GO:0016616">
    <property type="term" value="F:oxidoreductase activity, acting on the CH-OH group of donors, NAD or NADP as acceptor"/>
    <property type="evidence" value="ECO:0007669"/>
    <property type="project" value="InterPro"/>
</dbReference>
<dbReference type="Gene3D" id="3.90.110.10">
    <property type="entry name" value="Lactate dehydrogenase/glycoside hydrolase, family 4, C-terminal"/>
    <property type="match status" value="1"/>
</dbReference>
<evidence type="ECO:0000313" key="3">
    <source>
        <dbReference type="Proteomes" id="UP000002281"/>
    </source>
</evidence>
<proteinExistence type="predicted"/>
<evidence type="ECO:0000313" key="2">
    <source>
        <dbReference type="Ensembl" id="ENSECAP00000031302.1"/>
    </source>
</evidence>
<dbReference type="OMA" id="WGIQKEP"/>
<dbReference type="PaxDb" id="9796-ENSECAP00000031302"/>
<reference evidence="2" key="2">
    <citation type="submission" date="2025-08" db="UniProtKB">
        <authorList>
            <consortium name="Ensembl"/>
        </authorList>
    </citation>
    <scope>IDENTIFICATION</scope>
    <source>
        <strain evidence="2">Thoroughbred</strain>
    </source>
</reference>
<dbReference type="SMR" id="A0A3Q2L1Q6"/>
<reference evidence="2 3" key="1">
    <citation type="journal article" date="2009" name="Science">
        <title>Genome sequence, comparative analysis, and population genetics of the domestic horse.</title>
        <authorList>
            <consortium name="Broad Institute Genome Sequencing Platform"/>
            <consortium name="Broad Institute Whole Genome Assembly Team"/>
            <person name="Wade C.M."/>
            <person name="Giulotto E."/>
            <person name="Sigurdsson S."/>
            <person name="Zoli M."/>
            <person name="Gnerre S."/>
            <person name="Imsland F."/>
            <person name="Lear T.L."/>
            <person name="Adelson D.L."/>
            <person name="Bailey E."/>
            <person name="Bellone R.R."/>
            <person name="Bloecker H."/>
            <person name="Distl O."/>
            <person name="Edgar R.C."/>
            <person name="Garber M."/>
            <person name="Leeb T."/>
            <person name="Mauceli E."/>
            <person name="MacLeod J.N."/>
            <person name="Penedo M.C.T."/>
            <person name="Raison J.M."/>
            <person name="Sharpe T."/>
            <person name="Vogel J."/>
            <person name="Andersson L."/>
            <person name="Antczak D.F."/>
            <person name="Biagi T."/>
            <person name="Binns M.M."/>
            <person name="Chowdhary B.P."/>
            <person name="Coleman S.J."/>
            <person name="Della Valle G."/>
            <person name="Fryc S."/>
            <person name="Guerin G."/>
            <person name="Hasegawa T."/>
            <person name="Hill E.W."/>
            <person name="Jurka J."/>
            <person name="Kiialainen A."/>
            <person name="Lindgren G."/>
            <person name="Liu J."/>
            <person name="Magnani E."/>
            <person name="Mickelson J.R."/>
            <person name="Murray J."/>
            <person name="Nergadze S.G."/>
            <person name="Onofrio R."/>
            <person name="Pedroni S."/>
            <person name="Piras M.F."/>
            <person name="Raudsepp T."/>
            <person name="Rocchi M."/>
            <person name="Roeed K.H."/>
            <person name="Ryder O.A."/>
            <person name="Searle S."/>
            <person name="Skow L."/>
            <person name="Swinburne J.E."/>
            <person name="Syvaenen A.C."/>
            <person name="Tozaki T."/>
            <person name="Valberg S.J."/>
            <person name="Vaudin M."/>
            <person name="White J.R."/>
            <person name="Zody M.C."/>
            <person name="Lander E.S."/>
            <person name="Lindblad-Toh K."/>
        </authorList>
    </citation>
    <scope>NUCLEOTIDE SEQUENCE [LARGE SCALE GENOMIC DNA]</scope>
    <source>
        <strain evidence="2 3">Thoroughbred</strain>
    </source>
</reference>
<feature type="region of interest" description="Disordered" evidence="1">
    <location>
        <begin position="74"/>
        <end position="94"/>
    </location>
</feature>
<reference evidence="2" key="3">
    <citation type="submission" date="2025-09" db="UniProtKB">
        <authorList>
            <consortium name="Ensembl"/>
        </authorList>
    </citation>
    <scope>IDENTIFICATION</scope>
    <source>
        <strain evidence="2">Thoroughbred</strain>
    </source>
</reference>
<dbReference type="GeneTree" id="ENSGT01030000236257"/>
<evidence type="ECO:0000256" key="1">
    <source>
        <dbReference type="SAM" id="MobiDB-lite"/>
    </source>
</evidence>
<dbReference type="STRING" id="9796.ENSECAP00000031302"/>
<sequence>MATIQCELTENFTSEETAHHTKISIMGTGSVGMACAVSFLSKDWINEEVFLSIPCMPGENGIADLLKIKLTAEEETRSKKSTEKPWEIQKELKL</sequence>
<name>A0A3Q2L1Q6_HORSE</name>
<protein>
    <recommendedName>
        <fullName evidence="4">Lactate/malate dehydrogenase N-terminal domain-containing protein</fullName>
    </recommendedName>
</protein>
<dbReference type="AlphaFoldDB" id="A0A3Q2L1Q6"/>
<dbReference type="InterPro" id="IPR015955">
    <property type="entry name" value="Lactate_DH/Glyco_Ohase_4_C"/>
</dbReference>
<evidence type="ECO:0008006" key="4">
    <source>
        <dbReference type="Google" id="ProtNLM"/>
    </source>
</evidence>
<dbReference type="PANTHER" id="PTHR43128:SF8">
    <property type="entry name" value="L-LACTATE DEHYDROGENASE A-LIKE 6B"/>
    <property type="match status" value="1"/>
</dbReference>
<organism evidence="2 3">
    <name type="scientific">Equus caballus</name>
    <name type="common">Horse</name>
    <dbReference type="NCBI Taxonomy" id="9796"/>
    <lineage>
        <taxon>Eukaryota</taxon>
        <taxon>Metazoa</taxon>
        <taxon>Chordata</taxon>
        <taxon>Craniata</taxon>
        <taxon>Vertebrata</taxon>
        <taxon>Euteleostomi</taxon>
        <taxon>Mammalia</taxon>
        <taxon>Eutheria</taxon>
        <taxon>Laurasiatheria</taxon>
        <taxon>Perissodactyla</taxon>
        <taxon>Equidae</taxon>
        <taxon>Equus</taxon>
    </lineage>
</organism>
<dbReference type="PANTHER" id="PTHR43128">
    <property type="entry name" value="L-2-HYDROXYCARBOXYLATE DEHYDROGENASE (NAD(P)(+))"/>
    <property type="match status" value="1"/>
</dbReference>
<dbReference type="Ensembl" id="ENSECAT00000048862.1">
    <property type="protein sequence ID" value="ENSECAP00000031302.1"/>
    <property type="gene ID" value="ENSECAG00000039128.1"/>
</dbReference>
<dbReference type="Bgee" id="ENSECAG00000039128">
    <property type="expression patterns" value="Expressed in oviduct epithelium and 20 other cell types or tissues"/>
</dbReference>